<sequence length="133" mass="15274">MGDAVFDKAPDEEETEDIEEIEEELDVEEAHVMTREDDLDTFNNLSRKHDEQIPGDCSCLGCFLHFLEEDDDGGFLVLLFMLCVYMFLEFILVLRTFSGFAGYEIVNDVYNRLVEVGNEEATANPEFREPITC</sequence>
<evidence type="ECO:0000313" key="2">
    <source>
        <dbReference type="Proteomes" id="UP001056120"/>
    </source>
</evidence>
<comment type="caution">
    <text evidence="1">The sequence shown here is derived from an EMBL/GenBank/DDBJ whole genome shotgun (WGS) entry which is preliminary data.</text>
</comment>
<proteinExistence type="predicted"/>
<accession>A0ACB8YKN8</accession>
<protein>
    <submittedName>
        <fullName evidence="1">Uncharacterized protein</fullName>
    </submittedName>
</protein>
<organism evidence="1 2">
    <name type="scientific">Smallanthus sonchifolius</name>
    <dbReference type="NCBI Taxonomy" id="185202"/>
    <lineage>
        <taxon>Eukaryota</taxon>
        <taxon>Viridiplantae</taxon>
        <taxon>Streptophyta</taxon>
        <taxon>Embryophyta</taxon>
        <taxon>Tracheophyta</taxon>
        <taxon>Spermatophyta</taxon>
        <taxon>Magnoliopsida</taxon>
        <taxon>eudicotyledons</taxon>
        <taxon>Gunneridae</taxon>
        <taxon>Pentapetalae</taxon>
        <taxon>asterids</taxon>
        <taxon>campanulids</taxon>
        <taxon>Asterales</taxon>
        <taxon>Asteraceae</taxon>
        <taxon>Asteroideae</taxon>
        <taxon>Heliantheae alliance</taxon>
        <taxon>Millerieae</taxon>
        <taxon>Smallanthus</taxon>
    </lineage>
</organism>
<gene>
    <name evidence="1" type="ORF">L1987_79647</name>
</gene>
<name>A0ACB8YKN8_9ASTR</name>
<dbReference type="EMBL" id="CM042044">
    <property type="protein sequence ID" value="KAI3685978.1"/>
    <property type="molecule type" value="Genomic_DNA"/>
</dbReference>
<reference evidence="1 2" key="2">
    <citation type="journal article" date="2022" name="Mol. Ecol. Resour.">
        <title>The genomes of chicory, endive, great burdock and yacon provide insights into Asteraceae paleo-polyploidization history and plant inulin production.</title>
        <authorList>
            <person name="Fan W."/>
            <person name="Wang S."/>
            <person name="Wang H."/>
            <person name="Wang A."/>
            <person name="Jiang F."/>
            <person name="Liu H."/>
            <person name="Zhao H."/>
            <person name="Xu D."/>
            <person name="Zhang Y."/>
        </authorList>
    </citation>
    <scope>NUCLEOTIDE SEQUENCE [LARGE SCALE GENOMIC DNA]</scope>
    <source>
        <strain evidence="2">cv. Yunnan</strain>
        <tissue evidence="1">Leaves</tissue>
    </source>
</reference>
<dbReference type="Proteomes" id="UP001056120">
    <property type="component" value="Linkage Group LG27"/>
</dbReference>
<evidence type="ECO:0000313" key="1">
    <source>
        <dbReference type="EMBL" id="KAI3685978.1"/>
    </source>
</evidence>
<keyword evidence="2" id="KW-1185">Reference proteome</keyword>
<reference evidence="2" key="1">
    <citation type="journal article" date="2022" name="Mol. Ecol. Resour.">
        <title>The genomes of chicory, endive, great burdock and yacon provide insights into Asteraceae palaeo-polyploidization history and plant inulin production.</title>
        <authorList>
            <person name="Fan W."/>
            <person name="Wang S."/>
            <person name="Wang H."/>
            <person name="Wang A."/>
            <person name="Jiang F."/>
            <person name="Liu H."/>
            <person name="Zhao H."/>
            <person name="Xu D."/>
            <person name="Zhang Y."/>
        </authorList>
    </citation>
    <scope>NUCLEOTIDE SEQUENCE [LARGE SCALE GENOMIC DNA]</scope>
    <source>
        <strain evidence="2">cv. Yunnan</strain>
    </source>
</reference>